<name>A0ABW9QVX6_9ACTN</name>
<dbReference type="Proteomes" id="UP000437736">
    <property type="component" value="Unassembled WGS sequence"/>
</dbReference>
<reference evidence="2 3" key="1">
    <citation type="submission" date="2019-11" db="EMBL/GenBank/DDBJ databases">
        <title>Acidiferrimicrobium australis gen. nov., sp. nov., an acidophilic and obligately heterotrophic, member of the Actinobacteria that catalyses dissimilatory oxido- reduction of iron isolated from metal-rich acidic water in Chile.</title>
        <authorList>
            <person name="Gonzalez D."/>
            <person name="Huber K."/>
            <person name="Hedrich S."/>
            <person name="Rojas-Villalobos C."/>
            <person name="Quatrini R."/>
            <person name="Dinamarca M.A."/>
            <person name="Schwarz A."/>
            <person name="Canales C."/>
            <person name="Nancucheo I."/>
        </authorList>
    </citation>
    <scope>NUCLEOTIDE SEQUENCE [LARGE SCALE GENOMIC DNA]</scope>
    <source>
        <strain evidence="2 3">USS-CCA1</strain>
    </source>
</reference>
<sequence>MPRTTTTTLPVPQPGWTPVTETSKAILTDTRTVHLPDGAAVTLVRFHAGTYRLDFHLGSSDPPGASTAATALDGDAVSVAERPRLIAAFNGGFKTDTGSGGVEADGHVFVPLVTGDASLVVDANGAARVGVWGQGLPAPGEHVVSVRQNLTPLISNGVLSPQIGNVAAWGAELYGVTNTARSAIGTDPSGNLVYAASMGALPVDLATALSDAGVTNAMELDINPYWIQGDVAAHPGGPLQAAIPGQQRPADTYLAGWTRDFFAVLAR</sequence>
<protein>
    <recommendedName>
        <fullName evidence="1">Phosphodiester glycosidase domain-containing protein</fullName>
    </recommendedName>
</protein>
<evidence type="ECO:0000259" key="1">
    <source>
        <dbReference type="Pfam" id="PF09992"/>
    </source>
</evidence>
<evidence type="ECO:0000313" key="2">
    <source>
        <dbReference type="EMBL" id="MST33695.1"/>
    </source>
</evidence>
<gene>
    <name evidence="2" type="ORF">GHK86_13330</name>
</gene>
<organism evidence="2 3">
    <name type="scientific">Acidiferrimicrobium australe</name>
    <dbReference type="NCBI Taxonomy" id="2664430"/>
    <lineage>
        <taxon>Bacteria</taxon>
        <taxon>Bacillati</taxon>
        <taxon>Actinomycetota</taxon>
        <taxon>Acidimicrobiia</taxon>
        <taxon>Acidimicrobiales</taxon>
        <taxon>Acidimicrobiaceae</taxon>
        <taxon>Acidiferrimicrobium</taxon>
    </lineage>
</organism>
<accession>A0ABW9QVX6</accession>
<keyword evidence="3" id="KW-1185">Reference proteome</keyword>
<evidence type="ECO:0000313" key="3">
    <source>
        <dbReference type="Proteomes" id="UP000437736"/>
    </source>
</evidence>
<comment type="caution">
    <text evidence="2">The sequence shown here is derived from an EMBL/GenBank/DDBJ whole genome shotgun (WGS) entry which is preliminary data.</text>
</comment>
<feature type="domain" description="Phosphodiester glycosidase" evidence="1">
    <location>
        <begin position="85"/>
        <end position="221"/>
    </location>
</feature>
<proteinExistence type="predicted"/>
<dbReference type="EMBL" id="WJHE01000693">
    <property type="protein sequence ID" value="MST33695.1"/>
    <property type="molecule type" value="Genomic_DNA"/>
</dbReference>
<dbReference type="Pfam" id="PF09992">
    <property type="entry name" value="NAGPA"/>
    <property type="match status" value="1"/>
</dbReference>
<dbReference type="InterPro" id="IPR018711">
    <property type="entry name" value="NAGPA"/>
</dbReference>